<keyword evidence="2" id="KW-0614">Plasmid</keyword>
<reference evidence="2 3" key="1">
    <citation type="submission" date="2024-04" db="EMBL/GenBank/DDBJ databases">
        <title>Marinobacter sp. SBY-1.</title>
        <authorList>
            <person name="Pan C."/>
        </authorList>
    </citation>
    <scope>NUCLEOTIDE SEQUENCE [LARGE SCALE GENOMIC DNA]</scope>
    <source>
        <strain evidence="2 3">SBY-1</strain>
        <plasmid evidence="2 3">unnamed2</plasmid>
    </source>
</reference>
<name>A0ABZ3E8X0_9GAMM</name>
<accession>A0ABZ3E8X0</accession>
<organism evidence="2 3">
    <name type="scientific">Marinobacter alkaliphilus</name>
    <dbReference type="NCBI Taxonomy" id="254719"/>
    <lineage>
        <taxon>Bacteria</taxon>
        <taxon>Pseudomonadati</taxon>
        <taxon>Pseudomonadota</taxon>
        <taxon>Gammaproteobacteria</taxon>
        <taxon>Pseudomonadales</taxon>
        <taxon>Marinobacteraceae</taxon>
        <taxon>Marinobacter</taxon>
    </lineage>
</organism>
<dbReference type="EMBL" id="CP152382">
    <property type="protein sequence ID" value="XAF56155.1"/>
    <property type="molecule type" value="Genomic_DNA"/>
</dbReference>
<protein>
    <submittedName>
        <fullName evidence="2">Uncharacterized protein</fullName>
    </submittedName>
</protein>
<evidence type="ECO:0000313" key="3">
    <source>
        <dbReference type="Proteomes" id="UP001445268"/>
    </source>
</evidence>
<keyword evidence="1" id="KW-0812">Transmembrane</keyword>
<dbReference type="Proteomes" id="UP001445268">
    <property type="component" value="Plasmid unnamed2"/>
</dbReference>
<geneLocation type="plasmid" evidence="2 3">
    <name>unnamed2</name>
</geneLocation>
<sequence length="164" mass="17993">MSNKNAKAFSARLERRERIWATCMTVSAVSIITATCYASYSYGVISGQEMSIGSFFNKAIATLLFGILVAVIVLKPVDYLAEKTWLKSYFIEDCGDVLKLHGAVRLVGMSAAYRELLSVRPGYKIAENAWERFGCTLAATPATQADRKAKSELEGMGFQINSIA</sequence>
<keyword evidence="1" id="KW-0472">Membrane</keyword>
<keyword evidence="1" id="KW-1133">Transmembrane helix</keyword>
<gene>
    <name evidence="2" type="ORF">AAGT77_20590</name>
</gene>
<evidence type="ECO:0000313" key="2">
    <source>
        <dbReference type="EMBL" id="XAF56155.1"/>
    </source>
</evidence>
<keyword evidence="3" id="KW-1185">Reference proteome</keyword>
<evidence type="ECO:0000256" key="1">
    <source>
        <dbReference type="SAM" id="Phobius"/>
    </source>
</evidence>
<feature type="transmembrane region" description="Helical" evidence="1">
    <location>
        <begin position="20"/>
        <end position="40"/>
    </location>
</feature>
<proteinExistence type="predicted"/>
<dbReference type="RefSeq" id="WP_342632703.1">
    <property type="nucleotide sequence ID" value="NZ_CP152382.1"/>
</dbReference>
<feature type="transmembrane region" description="Helical" evidence="1">
    <location>
        <begin position="52"/>
        <end position="74"/>
    </location>
</feature>